<proteinExistence type="predicted"/>
<accession>A0A2P2JTK9</accession>
<sequence length="142" mass="15249">MPQSPLIWLSSPSNVTVASSSMGGFASSLTDASTIASRLPIGMLSSSSFTCILPTSRSRADKVSTSTFREFLNPVKTSWLLFPSLGPAPARKMFLGMPTNKAPKECSNSAKLSLGFSLPGARRPLDSHTWKIVPLRFLFLGL</sequence>
<name>A0A2P2JTK9_RHIMU</name>
<reference evidence="1" key="1">
    <citation type="submission" date="2018-02" db="EMBL/GenBank/DDBJ databases">
        <title>Rhizophora mucronata_Transcriptome.</title>
        <authorList>
            <person name="Meera S.P."/>
            <person name="Sreeshan A."/>
            <person name="Augustine A."/>
        </authorList>
    </citation>
    <scope>NUCLEOTIDE SEQUENCE</scope>
    <source>
        <tissue evidence="1">Leaf</tissue>
    </source>
</reference>
<organism evidence="1">
    <name type="scientific">Rhizophora mucronata</name>
    <name type="common">Asiatic mangrove</name>
    <dbReference type="NCBI Taxonomy" id="61149"/>
    <lineage>
        <taxon>Eukaryota</taxon>
        <taxon>Viridiplantae</taxon>
        <taxon>Streptophyta</taxon>
        <taxon>Embryophyta</taxon>
        <taxon>Tracheophyta</taxon>
        <taxon>Spermatophyta</taxon>
        <taxon>Magnoliopsida</taxon>
        <taxon>eudicotyledons</taxon>
        <taxon>Gunneridae</taxon>
        <taxon>Pentapetalae</taxon>
        <taxon>rosids</taxon>
        <taxon>fabids</taxon>
        <taxon>Malpighiales</taxon>
        <taxon>Rhizophoraceae</taxon>
        <taxon>Rhizophora</taxon>
    </lineage>
</organism>
<protein>
    <submittedName>
        <fullName evidence="1">Uncharacterized protein</fullName>
    </submittedName>
</protein>
<dbReference type="AlphaFoldDB" id="A0A2P2JTK9"/>
<evidence type="ECO:0000313" key="1">
    <source>
        <dbReference type="EMBL" id="MBW96770.1"/>
    </source>
</evidence>
<dbReference type="EMBL" id="GGEC01016287">
    <property type="protein sequence ID" value="MBW96770.1"/>
    <property type="molecule type" value="Transcribed_RNA"/>
</dbReference>